<proteinExistence type="predicted"/>
<dbReference type="EMBL" id="CAACVG010011619">
    <property type="protein sequence ID" value="VEN58471.1"/>
    <property type="molecule type" value="Genomic_DNA"/>
</dbReference>
<keyword evidence="4" id="KW-1185">Reference proteome</keyword>
<dbReference type="PANTHER" id="PTHR21505:SF8">
    <property type="entry name" value="DPT-YFP REPRESSOR BY OVEREXPRESSION, ISOFORM D-RELATED"/>
    <property type="match status" value="1"/>
</dbReference>
<gene>
    <name evidence="3" type="ORF">CALMAC_LOCUS16831</name>
</gene>
<dbReference type="Pfam" id="PF10545">
    <property type="entry name" value="MADF_DNA_bdg"/>
    <property type="match status" value="1"/>
</dbReference>
<name>A0A653DG24_CALMS</name>
<dbReference type="SMART" id="SM00595">
    <property type="entry name" value="MADF"/>
    <property type="match status" value="1"/>
</dbReference>
<dbReference type="Proteomes" id="UP000410492">
    <property type="component" value="Unassembled WGS sequence"/>
</dbReference>
<dbReference type="OrthoDB" id="8190343at2759"/>
<sequence length="289" mass="33105">MTTIVQPTIGVVSSVPLCEIKQRSTTAAQQAARWDGDTTLKFVRLYRSHECLWNWKALSYNNRVAREEAYKDIQKKMNIKGFGVTEIRNKIRILRSTYSQELKKIKLSKMHGSTGLYIPNLKWFAEMNDFLKLNKTKGITEMPSAVLRIESNETSNEPPTISIKAIHSIKSEPIANDTSLENADDTFTEEGAYNDEMDESDFLLNEPDQEDMFVMPKPKKAKTEEEDSPEHSPPHSLNITAREYEDEFDVYGRHVAAQLKQLSISNAVRAQEKIQSILTTFRLQEIKDD</sequence>
<evidence type="ECO:0000313" key="3">
    <source>
        <dbReference type="EMBL" id="VEN58471.1"/>
    </source>
</evidence>
<accession>A0A653DG24</accession>
<dbReference type="PANTHER" id="PTHR21505">
    <property type="entry name" value="MADF DOMAIN-CONTAINING PROTEIN-RELATED"/>
    <property type="match status" value="1"/>
</dbReference>
<protein>
    <recommendedName>
        <fullName evidence="2">MADF domain-containing protein</fullName>
    </recommendedName>
</protein>
<dbReference type="AlphaFoldDB" id="A0A653DG24"/>
<evidence type="ECO:0000313" key="4">
    <source>
        <dbReference type="Proteomes" id="UP000410492"/>
    </source>
</evidence>
<evidence type="ECO:0000259" key="2">
    <source>
        <dbReference type="PROSITE" id="PS51029"/>
    </source>
</evidence>
<dbReference type="InterPro" id="IPR006578">
    <property type="entry name" value="MADF-dom"/>
</dbReference>
<evidence type="ECO:0000256" key="1">
    <source>
        <dbReference type="SAM" id="MobiDB-lite"/>
    </source>
</evidence>
<feature type="region of interest" description="Disordered" evidence="1">
    <location>
        <begin position="218"/>
        <end position="239"/>
    </location>
</feature>
<feature type="domain" description="MADF" evidence="2">
    <location>
        <begin position="41"/>
        <end position="136"/>
    </location>
</feature>
<organism evidence="3 4">
    <name type="scientific">Callosobruchus maculatus</name>
    <name type="common">Southern cowpea weevil</name>
    <name type="synonym">Pulse bruchid</name>
    <dbReference type="NCBI Taxonomy" id="64391"/>
    <lineage>
        <taxon>Eukaryota</taxon>
        <taxon>Metazoa</taxon>
        <taxon>Ecdysozoa</taxon>
        <taxon>Arthropoda</taxon>
        <taxon>Hexapoda</taxon>
        <taxon>Insecta</taxon>
        <taxon>Pterygota</taxon>
        <taxon>Neoptera</taxon>
        <taxon>Endopterygota</taxon>
        <taxon>Coleoptera</taxon>
        <taxon>Polyphaga</taxon>
        <taxon>Cucujiformia</taxon>
        <taxon>Chrysomeloidea</taxon>
        <taxon>Chrysomelidae</taxon>
        <taxon>Bruchinae</taxon>
        <taxon>Bruchini</taxon>
        <taxon>Callosobruchus</taxon>
    </lineage>
</organism>
<dbReference type="PROSITE" id="PS51029">
    <property type="entry name" value="MADF"/>
    <property type="match status" value="1"/>
</dbReference>
<reference evidence="3 4" key="1">
    <citation type="submission" date="2019-01" db="EMBL/GenBank/DDBJ databases">
        <authorList>
            <person name="Sayadi A."/>
        </authorList>
    </citation>
    <scope>NUCLEOTIDE SEQUENCE [LARGE SCALE GENOMIC DNA]</scope>
</reference>